<dbReference type="Proteomes" id="UP001194729">
    <property type="component" value="Unassembled WGS sequence"/>
</dbReference>
<evidence type="ECO:0000313" key="3">
    <source>
        <dbReference type="Proteomes" id="UP001194729"/>
    </source>
</evidence>
<feature type="transmembrane region" description="Helical" evidence="1">
    <location>
        <begin position="101"/>
        <end position="122"/>
    </location>
</feature>
<keyword evidence="1" id="KW-0812">Transmembrane</keyword>
<dbReference type="InterPro" id="IPR011138">
    <property type="entry name" value="Cytochrome_b-558"/>
</dbReference>
<gene>
    <name evidence="2" type="ORF">FNJ87_02940</name>
</gene>
<proteinExistence type="predicted"/>
<sequence length="222" mass="25347">MSALVKSSIARKWIMALSGLFLVIFLTQHFVINITSVIAPDTFNELSHFMGYNPIVQFIAQPILIAGLIIHFIMGIALEIKNNKARPIKYSKYSGNANSTWVSRNMIITGLVVLAFLGLHMYDFWAHEIAYKFIYAEPEAATRYYAETVHKFEPFWRTVIYVIANVLLAMHLWHGFNSSFQSVGAKAVNKGKGLRKFTYAWSILIPAGFIFIALYHHFNQIH</sequence>
<evidence type="ECO:0000313" key="2">
    <source>
        <dbReference type="EMBL" id="MBF4983330.1"/>
    </source>
</evidence>
<protein>
    <submittedName>
        <fullName evidence="2">Succinate dehydrogenase cytochrome b subunit</fullName>
    </submittedName>
</protein>
<dbReference type="NCBIfam" id="TIGR02046">
    <property type="entry name" value="sdhC_b558_fam"/>
    <property type="match status" value="1"/>
</dbReference>
<feature type="transmembrane region" description="Helical" evidence="1">
    <location>
        <begin position="155"/>
        <end position="176"/>
    </location>
</feature>
<dbReference type="Gene3D" id="1.20.1300.10">
    <property type="entry name" value="Fumarate reductase/succinate dehydrogenase, transmembrane subunit"/>
    <property type="match status" value="1"/>
</dbReference>
<organism evidence="2 3">
    <name type="scientific">Nonlabens mediterrranea</name>
    <dbReference type="NCBI Taxonomy" id="1419947"/>
    <lineage>
        <taxon>Bacteria</taxon>
        <taxon>Pseudomonadati</taxon>
        <taxon>Bacteroidota</taxon>
        <taxon>Flavobacteriia</taxon>
        <taxon>Flavobacteriales</taxon>
        <taxon>Flavobacteriaceae</taxon>
        <taxon>Nonlabens</taxon>
    </lineage>
</organism>
<dbReference type="EMBL" id="JADKYU010000159">
    <property type="protein sequence ID" value="MBF4983330.1"/>
    <property type="molecule type" value="Genomic_DNA"/>
</dbReference>
<reference evidence="2 3" key="1">
    <citation type="submission" date="2020-11" db="EMBL/GenBank/DDBJ databases">
        <title>P. mediterranea TC4 genome.</title>
        <authorList>
            <person name="Molmeret M."/>
        </authorList>
    </citation>
    <scope>NUCLEOTIDE SEQUENCE [LARGE SCALE GENOMIC DNA]</scope>
    <source>
        <strain evidence="2 3">TC4</strain>
    </source>
</reference>
<dbReference type="InterPro" id="IPR034804">
    <property type="entry name" value="SQR/QFR_C/D"/>
</dbReference>
<comment type="caution">
    <text evidence="2">The sequence shown here is derived from an EMBL/GenBank/DDBJ whole genome shotgun (WGS) entry which is preliminary data.</text>
</comment>
<feature type="transmembrane region" description="Helical" evidence="1">
    <location>
        <begin position="197"/>
        <end position="218"/>
    </location>
</feature>
<feature type="transmembrane region" description="Helical" evidence="1">
    <location>
        <begin position="59"/>
        <end position="80"/>
    </location>
</feature>
<keyword evidence="3" id="KW-1185">Reference proteome</keyword>
<accession>A0ABS0A1T7</accession>
<name>A0ABS0A1T7_9FLAO</name>
<evidence type="ECO:0000256" key="1">
    <source>
        <dbReference type="SAM" id="Phobius"/>
    </source>
</evidence>
<feature type="transmembrane region" description="Helical" evidence="1">
    <location>
        <begin position="12"/>
        <end position="39"/>
    </location>
</feature>
<dbReference type="SUPFAM" id="SSF81343">
    <property type="entry name" value="Fumarate reductase respiratory complex transmembrane subunits"/>
    <property type="match status" value="1"/>
</dbReference>
<keyword evidence="1" id="KW-0472">Membrane</keyword>
<dbReference type="CDD" id="cd03498">
    <property type="entry name" value="SQR_TypeB_2_TM"/>
    <property type="match status" value="1"/>
</dbReference>
<keyword evidence="1" id="KW-1133">Transmembrane helix</keyword>